<accession>A0A072NYI0</accession>
<dbReference type="InterPro" id="IPR003593">
    <property type="entry name" value="AAA+_ATPase"/>
</dbReference>
<name>A0A072NYI0_SCHAZ</name>
<keyword evidence="2" id="KW-0547">Nucleotide-binding</keyword>
<protein>
    <submittedName>
        <fullName evidence="5">ABC-type spermidine/putrescine transport system, ATPase component</fullName>
        <ecNumber evidence="5">3.6.3.29</ecNumber>
    </submittedName>
</protein>
<dbReference type="GO" id="GO:0016887">
    <property type="term" value="F:ATP hydrolysis activity"/>
    <property type="evidence" value="ECO:0007669"/>
    <property type="project" value="InterPro"/>
</dbReference>
<dbReference type="SUPFAM" id="SSF52540">
    <property type="entry name" value="P-loop containing nucleoside triphosphate hydrolases"/>
    <property type="match status" value="1"/>
</dbReference>
<sequence length="212" mass="23962">MLTIQIKKKLAHFTVDVDLHINKEIAILFGPSGSGKTTILNCVAGLAQPDYGSIVSNGVDFFHSAGKPLPVQNRNVGYLFQDYALFPHMTVWKNIAYGMKNTELTEQIIDVLNIRHLLNKYPREISGGEKQRVALTRALATEPSLLLLDEPFSALDYETRLQCHEELLRLHELWGIPILMVTHDLQEARKLGERIFYIKEGKIEKVVQAQVG</sequence>
<dbReference type="InterPro" id="IPR003439">
    <property type="entry name" value="ABC_transporter-like_ATP-bd"/>
</dbReference>
<organism evidence="5 6">
    <name type="scientific">Schinkia azotoformans MEV2011</name>
    <dbReference type="NCBI Taxonomy" id="1348973"/>
    <lineage>
        <taxon>Bacteria</taxon>
        <taxon>Bacillati</taxon>
        <taxon>Bacillota</taxon>
        <taxon>Bacilli</taxon>
        <taxon>Bacillales</taxon>
        <taxon>Bacillaceae</taxon>
        <taxon>Calidifontibacillus/Schinkia group</taxon>
        <taxon>Schinkia</taxon>
    </lineage>
</organism>
<dbReference type="SMART" id="SM00382">
    <property type="entry name" value="AAA"/>
    <property type="match status" value="1"/>
</dbReference>
<dbReference type="EMBL" id="JJRY01000008">
    <property type="protein sequence ID" value="KEF38310.1"/>
    <property type="molecule type" value="Genomic_DNA"/>
</dbReference>
<dbReference type="Proteomes" id="UP000027936">
    <property type="component" value="Unassembled WGS sequence"/>
</dbReference>
<dbReference type="PROSITE" id="PS50893">
    <property type="entry name" value="ABC_TRANSPORTER_2"/>
    <property type="match status" value="1"/>
</dbReference>
<keyword evidence="5" id="KW-0378">Hydrolase</keyword>
<dbReference type="GO" id="GO:0005524">
    <property type="term" value="F:ATP binding"/>
    <property type="evidence" value="ECO:0007669"/>
    <property type="project" value="UniProtKB-KW"/>
</dbReference>
<evidence type="ECO:0000256" key="3">
    <source>
        <dbReference type="ARBA" id="ARBA00022840"/>
    </source>
</evidence>
<dbReference type="PATRIC" id="fig|1348973.3.peg.2269"/>
<dbReference type="InterPro" id="IPR027417">
    <property type="entry name" value="P-loop_NTPase"/>
</dbReference>
<reference evidence="5 6" key="1">
    <citation type="submission" date="2014-04" db="EMBL/GenBank/DDBJ databases">
        <title>Draft genome sequence of Bacillus azotoformans MEV2011, a (co-) denitrifying strain unable to grow in the presence of oxygen.</title>
        <authorList>
            <person name="Nielsen M."/>
            <person name="Schreiber L."/>
            <person name="Finster K."/>
            <person name="Schramm A."/>
        </authorList>
    </citation>
    <scope>NUCLEOTIDE SEQUENCE [LARGE SCALE GENOMIC DNA]</scope>
    <source>
        <strain evidence="5 6">MEV2011</strain>
    </source>
</reference>
<evidence type="ECO:0000313" key="6">
    <source>
        <dbReference type="Proteomes" id="UP000027936"/>
    </source>
</evidence>
<dbReference type="OrthoDB" id="9802264at2"/>
<evidence type="ECO:0000256" key="1">
    <source>
        <dbReference type="ARBA" id="ARBA00022448"/>
    </source>
</evidence>
<comment type="caution">
    <text evidence="5">The sequence shown here is derived from an EMBL/GenBank/DDBJ whole genome shotgun (WGS) entry which is preliminary data.</text>
</comment>
<gene>
    <name evidence="5" type="ORF">M670_02351</name>
</gene>
<dbReference type="PANTHER" id="PTHR42781">
    <property type="entry name" value="SPERMIDINE/PUTRESCINE IMPORT ATP-BINDING PROTEIN POTA"/>
    <property type="match status" value="1"/>
</dbReference>
<dbReference type="PANTHER" id="PTHR42781:SF4">
    <property type="entry name" value="SPERMIDINE_PUTRESCINE IMPORT ATP-BINDING PROTEIN POTA"/>
    <property type="match status" value="1"/>
</dbReference>
<dbReference type="Pfam" id="PF00005">
    <property type="entry name" value="ABC_tran"/>
    <property type="match status" value="1"/>
</dbReference>
<proteinExistence type="predicted"/>
<dbReference type="RefSeq" id="WP_004431766.1">
    <property type="nucleotide sequence ID" value="NZ_JJRY01000008.1"/>
</dbReference>
<keyword evidence="1" id="KW-0813">Transport</keyword>
<keyword evidence="3" id="KW-0067">ATP-binding</keyword>
<evidence type="ECO:0000259" key="4">
    <source>
        <dbReference type="PROSITE" id="PS50893"/>
    </source>
</evidence>
<dbReference type="AlphaFoldDB" id="A0A072NYI0"/>
<dbReference type="Gene3D" id="3.40.50.300">
    <property type="entry name" value="P-loop containing nucleotide triphosphate hydrolases"/>
    <property type="match status" value="1"/>
</dbReference>
<evidence type="ECO:0000256" key="2">
    <source>
        <dbReference type="ARBA" id="ARBA00022741"/>
    </source>
</evidence>
<dbReference type="InterPro" id="IPR050093">
    <property type="entry name" value="ABC_SmlMolc_Importer"/>
</dbReference>
<dbReference type="EC" id="3.6.3.29" evidence="5"/>
<evidence type="ECO:0000313" key="5">
    <source>
        <dbReference type="EMBL" id="KEF38310.1"/>
    </source>
</evidence>
<feature type="domain" description="ABC transporter" evidence="4">
    <location>
        <begin position="1"/>
        <end position="211"/>
    </location>
</feature>
<dbReference type="GeneID" id="89467337"/>